<evidence type="ECO:0000259" key="5">
    <source>
        <dbReference type="PROSITE" id="PS50931"/>
    </source>
</evidence>
<evidence type="ECO:0000256" key="3">
    <source>
        <dbReference type="ARBA" id="ARBA00023125"/>
    </source>
</evidence>
<keyword evidence="4" id="KW-0804">Transcription</keyword>
<dbReference type="PRINTS" id="PR00039">
    <property type="entry name" value="HTHLYSR"/>
</dbReference>
<evidence type="ECO:0000256" key="2">
    <source>
        <dbReference type="ARBA" id="ARBA00023015"/>
    </source>
</evidence>
<keyword evidence="2" id="KW-0805">Transcription regulation</keyword>
<dbReference type="Gene3D" id="3.40.190.10">
    <property type="entry name" value="Periplasmic binding protein-like II"/>
    <property type="match status" value="2"/>
</dbReference>
<dbReference type="EMBL" id="JALGBI010000003">
    <property type="protein sequence ID" value="MCJ0765614.1"/>
    <property type="molecule type" value="Genomic_DNA"/>
</dbReference>
<dbReference type="AlphaFoldDB" id="A0A9X1W0L4"/>
<evidence type="ECO:0000256" key="4">
    <source>
        <dbReference type="ARBA" id="ARBA00023163"/>
    </source>
</evidence>
<dbReference type="RefSeq" id="WP_243309200.1">
    <property type="nucleotide sequence ID" value="NZ_JALGBI010000003.1"/>
</dbReference>
<dbReference type="Pfam" id="PF00126">
    <property type="entry name" value="HTH_1"/>
    <property type="match status" value="1"/>
</dbReference>
<dbReference type="InterPro" id="IPR036388">
    <property type="entry name" value="WH-like_DNA-bd_sf"/>
</dbReference>
<dbReference type="PANTHER" id="PTHR30346">
    <property type="entry name" value="TRANSCRIPTIONAL DUAL REGULATOR HCAR-RELATED"/>
    <property type="match status" value="1"/>
</dbReference>
<dbReference type="Pfam" id="PF03466">
    <property type="entry name" value="LysR_substrate"/>
    <property type="match status" value="1"/>
</dbReference>
<name>A0A9X1W0L4_9BURK</name>
<sequence length="306" mass="32492">MLVSRALRAFVTVAEELHFGRAAERLHISQPPLSQQIRQFEDAVGAPLFVRTTRSVQLTPAGRLMLERARQLLAEAEAAVHAVQRVARGEAGSLTLGFTHSTVYQVLPQALKAYRERYPDVALDLKQLTSDLLTDGVRSGRIDVALVRLSPSMMGPELEAQVVARDPMVLALPAGHPLAALDRVPAQALQGLPFIGYAPDGARYFHELIESIFAAGRVRPEVIHTSILPTLLALVEAGMGAALAPASVVPVGEGRLVCRPLQGVGETAQAVLSCIWRRDNANPAVPAFAALLPGGVSPVASATPAG</sequence>
<dbReference type="InterPro" id="IPR036390">
    <property type="entry name" value="WH_DNA-bd_sf"/>
</dbReference>
<dbReference type="CDD" id="cd08414">
    <property type="entry name" value="PBP2_LTTR_aromatics_like"/>
    <property type="match status" value="1"/>
</dbReference>
<reference evidence="6" key="1">
    <citation type="submission" date="2022-03" db="EMBL/GenBank/DDBJ databases">
        <authorList>
            <person name="Woo C.Y."/>
        </authorList>
    </citation>
    <scope>NUCLEOTIDE SEQUENCE</scope>
    <source>
        <strain evidence="6">CYS-02</strain>
    </source>
</reference>
<dbReference type="GO" id="GO:0003677">
    <property type="term" value="F:DNA binding"/>
    <property type="evidence" value="ECO:0007669"/>
    <property type="project" value="UniProtKB-KW"/>
</dbReference>
<dbReference type="InterPro" id="IPR005119">
    <property type="entry name" value="LysR_subst-bd"/>
</dbReference>
<dbReference type="Gene3D" id="1.10.10.10">
    <property type="entry name" value="Winged helix-like DNA-binding domain superfamily/Winged helix DNA-binding domain"/>
    <property type="match status" value="1"/>
</dbReference>
<proteinExistence type="inferred from homology"/>
<comment type="caution">
    <text evidence="6">The sequence shown here is derived from an EMBL/GenBank/DDBJ whole genome shotgun (WGS) entry which is preliminary data.</text>
</comment>
<dbReference type="GO" id="GO:0003700">
    <property type="term" value="F:DNA-binding transcription factor activity"/>
    <property type="evidence" value="ECO:0007669"/>
    <property type="project" value="InterPro"/>
</dbReference>
<dbReference type="FunFam" id="1.10.10.10:FF:000001">
    <property type="entry name" value="LysR family transcriptional regulator"/>
    <property type="match status" value="1"/>
</dbReference>
<protein>
    <submittedName>
        <fullName evidence="6">LysR substrate-binding domain-containing protein</fullName>
    </submittedName>
</protein>
<dbReference type="InterPro" id="IPR000847">
    <property type="entry name" value="LysR_HTH_N"/>
</dbReference>
<comment type="similarity">
    <text evidence="1">Belongs to the LysR transcriptional regulatory family.</text>
</comment>
<evidence type="ECO:0000313" key="6">
    <source>
        <dbReference type="EMBL" id="MCJ0765614.1"/>
    </source>
</evidence>
<dbReference type="SUPFAM" id="SSF53850">
    <property type="entry name" value="Periplasmic binding protein-like II"/>
    <property type="match status" value="1"/>
</dbReference>
<evidence type="ECO:0000256" key="1">
    <source>
        <dbReference type="ARBA" id="ARBA00009437"/>
    </source>
</evidence>
<dbReference type="SUPFAM" id="SSF46785">
    <property type="entry name" value="Winged helix' DNA-binding domain"/>
    <property type="match status" value="1"/>
</dbReference>
<accession>A0A9X1W0L4</accession>
<dbReference type="Proteomes" id="UP001139447">
    <property type="component" value="Unassembled WGS sequence"/>
</dbReference>
<dbReference type="PANTHER" id="PTHR30346:SF0">
    <property type="entry name" value="HCA OPERON TRANSCRIPTIONAL ACTIVATOR HCAR"/>
    <property type="match status" value="1"/>
</dbReference>
<keyword evidence="3" id="KW-0238">DNA-binding</keyword>
<evidence type="ECO:0000313" key="7">
    <source>
        <dbReference type="Proteomes" id="UP001139447"/>
    </source>
</evidence>
<organism evidence="6 7">
    <name type="scientific">Variovorax terrae</name>
    <dbReference type="NCBI Taxonomy" id="2923278"/>
    <lineage>
        <taxon>Bacteria</taxon>
        <taxon>Pseudomonadati</taxon>
        <taxon>Pseudomonadota</taxon>
        <taxon>Betaproteobacteria</taxon>
        <taxon>Burkholderiales</taxon>
        <taxon>Comamonadaceae</taxon>
        <taxon>Variovorax</taxon>
    </lineage>
</organism>
<keyword evidence="7" id="KW-1185">Reference proteome</keyword>
<gene>
    <name evidence="6" type="ORF">MMF98_20565</name>
</gene>
<feature type="domain" description="HTH lysR-type" evidence="5">
    <location>
        <begin position="1"/>
        <end position="59"/>
    </location>
</feature>
<dbReference type="PROSITE" id="PS50931">
    <property type="entry name" value="HTH_LYSR"/>
    <property type="match status" value="1"/>
</dbReference>
<dbReference type="GO" id="GO:0032993">
    <property type="term" value="C:protein-DNA complex"/>
    <property type="evidence" value="ECO:0007669"/>
    <property type="project" value="TreeGrafter"/>
</dbReference>